<evidence type="ECO:0000313" key="4">
    <source>
        <dbReference type="Proteomes" id="UP000230407"/>
    </source>
</evidence>
<dbReference type="InterPro" id="IPR011008">
    <property type="entry name" value="Dimeric_a/b-barrel"/>
</dbReference>
<name>A0A2M8M1N7_9ACTN</name>
<reference evidence="2 4" key="1">
    <citation type="submission" date="2017-11" db="EMBL/GenBank/DDBJ databases">
        <title>Streptomyces carmine sp. nov., a novel actinomycete isolated from Sophora alopecuroides in Xinjiang, China.</title>
        <authorList>
            <person name="Wang Y."/>
            <person name="Luo X."/>
            <person name="Wan C."/>
            <person name="Zhang L."/>
        </authorList>
    </citation>
    <scope>NUCLEOTIDE SEQUENCE [LARGE SCALE GENOMIC DNA]</scope>
    <source>
        <strain evidence="2 4">TRM SA0054</strain>
    </source>
</reference>
<dbReference type="PROSITE" id="PS51725">
    <property type="entry name" value="ABM"/>
    <property type="match status" value="1"/>
</dbReference>
<dbReference type="Pfam" id="PF03992">
    <property type="entry name" value="ABM"/>
    <property type="match status" value="1"/>
</dbReference>
<dbReference type="Pfam" id="PF04486">
    <property type="entry name" value="SchA_CurD"/>
    <property type="match status" value="1"/>
</dbReference>
<dbReference type="Proteomes" id="UP000230407">
    <property type="component" value="Unassembled WGS sequence"/>
</dbReference>
<dbReference type="EMBL" id="PGGW01000038">
    <property type="protein sequence ID" value="PJE98118.1"/>
    <property type="molecule type" value="Genomic_DNA"/>
</dbReference>
<proteinExistence type="predicted"/>
<evidence type="ECO:0000313" key="3">
    <source>
        <dbReference type="EMBL" id="PJF01943.1"/>
    </source>
</evidence>
<comment type="caution">
    <text evidence="2">The sequence shown here is derived from an EMBL/GenBank/DDBJ whole genome shotgun (WGS) entry which is preliminary data.</text>
</comment>
<dbReference type="AlphaFoldDB" id="A0A2M8M1N7"/>
<evidence type="ECO:0000259" key="1">
    <source>
        <dbReference type="PROSITE" id="PS51725"/>
    </source>
</evidence>
<sequence length="375" mass="40402">MSPVSGRVSQSVFDGTRLRVVLLLEVADEDRRRFLDAYERMCRQVASTPGHIQDQVCQSVEDPSQWLITSEWESAPPFLAWVNSEEHLEMVRPLRACVRSMRSLRFGVLRQTGRGSVAGPPAEPRAGDVAVRHAVTYTVTPGSESKVAEILSGHPLPEAEEGVGLCGTALFLHGNRVVQTFELRQLDGDVLTSLLRVAARPEVRAVEEALAPYLERERELGEVSAARAFFTRAALPAVHHTVFARPAPPRVRRHALCYPARAGRGEELARLLAGQDGTSAADPGSPVCAATVFHRDDLVVRLVEMDGEADTAPAAVTGLAEPAAAAEAGRLLDGEALGLCGDPAAAHPPAVENRLLRLLARSGMRLLADRRAPGL</sequence>
<dbReference type="Gene3D" id="3.30.70.100">
    <property type="match status" value="1"/>
</dbReference>
<gene>
    <name evidence="3" type="ORF">CUT44_02145</name>
    <name evidence="2" type="ORF">CUT44_10405</name>
</gene>
<protein>
    <submittedName>
        <fullName evidence="2">TcmI family type II polyketide cyclase</fullName>
    </submittedName>
</protein>
<dbReference type="SUPFAM" id="SSF54909">
    <property type="entry name" value="Dimeric alpha+beta barrel"/>
    <property type="match status" value="1"/>
</dbReference>
<accession>A0A2M8M1N7</accession>
<feature type="domain" description="ABM" evidence="1">
    <location>
        <begin position="18"/>
        <end position="106"/>
    </location>
</feature>
<evidence type="ECO:0000313" key="2">
    <source>
        <dbReference type="EMBL" id="PJE98118.1"/>
    </source>
</evidence>
<organism evidence="2 4">
    <name type="scientific">Streptomyces carminius</name>
    <dbReference type="NCBI Taxonomy" id="2665496"/>
    <lineage>
        <taxon>Bacteria</taxon>
        <taxon>Bacillati</taxon>
        <taxon>Actinomycetota</taxon>
        <taxon>Actinomycetes</taxon>
        <taxon>Kitasatosporales</taxon>
        <taxon>Streptomycetaceae</taxon>
        <taxon>Streptomyces</taxon>
    </lineage>
</organism>
<dbReference type="EMBL" id="PGGW01000008">
    <property type="protein sequence ID" value="PJF01943.1"/>
    <property type="molecule type" value="Genomic_DNA"/>
</dbReference>
<dbReference type="InterPro" id="IPR007575">
    <property type="entry name" value="SchA_CurD-like"/>
</dbReference>
<dbReference type="InterPro" id="IPR007138">
    <property type="entry name" value="ABM_dom"/>
</dbReference>
<keyword evidence="4" id="KW-1185">Reference proteome</keyword>